<dbReference type="PANTHER" id="PTHR42948:SF1">
    <property type="entry name" value="TRANSPORTER"/>
    <property type="match status" value="1"/>
</dbReference>
<dbReference type="EMBL" id="CACRSM010000002">
    <property type="protein sequence ID" value="VYT02808.1"/>
    <property type="molecule type" value="Genomic_DNA"/>
</dbReference>
<sequence>MSTAASPAKRRTRDTWTSQTGFLMAAIGSAIGLGNIWRFPGVAYTNGGGAFLVPYLVALLFAGIPILWLEYAVGHKFRGTPPWAFRRMNAKGEFLGWLCVFICFVIITYYAAVVAWSGSYVFYSITEAWGEDSQTFFLSSFLGTVGSDEFSWTPVAAVAIPLVLVWACILLIASFGVARGLEKANKIFLPLLVVLFLALVVRALFLPGALEGLSAFFTPNWSSLTQPKVWLAAFAQIFFSLSVGFGIMLTYASYLQKKSNVTGTALVAGFANSSFEILAGIGVFSALGFMAHSQGVTVSELKGLTGPILSFVTFPKIISMMPGGPLFGVLFFSSLVLAGITSLLSLLQVVSGAIQDKFALTPAKASLVMGIPTTIISLAFFATRSGLNTLDIIDNFINNVGVVGCAIAMALYTALVRPRLRGLRRHLNSVSAPSIPPVWDYLVGIVIPLVLAFMLVTSVISSISEGYGGYAGYLVNIFGWGSVGFALLASAILTLMPWSHPHRSSTSSTSKEIA</sequence>
<evidence type="ECO:0000256" key="5">
    <source>
        <dbReference type="ARBA" id="ARBA00023136"/>
    </source>
</evidence>
<accession>A0A6N2TAU5</accession>
<dbReference type="Pfam" id="PF00209">
    <property type="entry name" value="SNF"/>
    <property type="match status" value="2"/>
</dbReference>
<dbReference type="PRINTS" id="PR00176">
    <property type="entry name" value="NANEUSMPORT"/>
</dbReference>
<feature type="transmembrane region" description="Helical" evidence="6">
    <location>
        <begin position="473"/>
        <end position="495"/>
    </location>
</feature>
<organism evidence="7">
    <name type="scientific">Schaalia odontolytica</name>
    <dbReference type="NCBI Taxonomy" id="1660"/>
    <lineage>
        <taxon>Bacteria</taxon>
        <taxon>Bacillati</taxon>
        <taxon>Actinomycetota</taxon>
        <taxon>Actinomycetes</taxon>
        <taxon>Actinomycetales</taxon>
        <taxon>Actinomycetaceae</taxon>
        <taxon>Schaalia</taxon>
    </lineage>
</organism>
<dbReference type="SUPFAM" id="SSF161070">
    <property type="entry name" value="SNF-like"/>
    <property type="match status" value="1"/>
</dbReference>
<feature type="transmembrane region" description="Helical" evidence="6">
    <location>
        <begin position="187"/>
        <end position="210"/>
    </location>
</feature>
<feature type="transmembrane region" description="Helical" evidence="6">
    <location>
        <begin position="94"/>
        <end position="116"/>
    </location>
</feature>
<evidence type="ECO:0000256" key="2">
    <source>
        <dbReference type="ARBA" id="ARBA00022448"/>
    </source>
</evidence>
<feature type="transmembrane region" description="Helical" evidence="6">
    <location>
        <begin position="266"/>
        <end position="291"/>
    </location>
</feature>
<keyword evidence="4 6" id="KW-1133">Transmembrane helix</keyword>
<keyword evidence="3 6" id="KW-0812">Transmembrane</keyword>
<name>A0A6N2TAU5_9ACTO</name>
<dbReference type="InterPro" id="IPR037272">
    <property type="entry name" value="SNS_sf"/>
</dbReference>
<proteinExistence type="predicted"/>
<feature type="transmembrane region" description="Helical" evidence="6">
    <location>
        <begin position="230"/>
        <end position="254"/>
    </location>
</feature>
<gene>
    <name evidence="7" type="ORF">AOLFYP35_01272</name>
</gene>
<dbReference type="InterPro" id="IPR000175">
    <property type="entry name" value="Na/ntran_symport"/>
</dbReference>
<dbReference type="CDD" id="cd10334">
    <property type="entry name" value="SLC6sbd_u1"/>
    <property type="match status" value="1"/>
</dbReference>
<feature type="transmembrane region" description="Helical" evidence="6">
    <location>
        <begin position="155"/>
        <end position="175"/>
    </location>
</feature>
<feature type="transmembrane region" description="Helical" evidence="6">
    <location>
        <begin position="329"/>
        <end position="354"/>
    </location>
</feature>
<evidence type="ECO:0000256" key="4">
    <source>
        <dbReference type="ARBA" id="ARBA00022989"/>
    </source>
</evidence>
<reference evidence="7" key="1">
    <citation type="submission" date="2019-11" db="EMBL/GenBank/DDBJ databases">
        <authorList>
            <person name="Feng L."/>
        </authorList>
    </citation>
    <scope>NUCLEOTIDE SEQUENCE</scope>
    <source>
        <strain evidence="7">AodontolyticusLFYP35</strain>
    </source>
</reference>
<evidence type="ECO:0000256" key="3">
    <source>
        <dbReference type="ARBA" id="ARBA00022692"/>
    </source>
</evidence>
<keyword evidence="5 6" id="KW-0472">Membrane</keyword>
<evidence type="ECO:0000256" key="6">
    <source>
        <dbReference type="SAM" id="Phobius"/>
    </source>
</evidence>
<feature type="transmembrane region" description="Helical" evidence="6">
    <location>
        <begin position="438"/>
        <end position="461"/>
    </location>
</feature>
<dbReference type="PANTHER" id="PTHR42948">
    <property type="entry name" value="TRANSPORTER"/>
    <property type="match status" value="1"/>
</dbReference>
<dbReference type="PROSITE" id="PS50267">
    <property type="entry name" value="NA_NEUROTRAN_SYMP_3"/>
    <property type="match status" value="1"/>
</dbReference>
<feature type="transmembrane region" description="Helical" evidence="6">
    <location>
        <begin position="21"/>
        <end position="40"/>
    </location>
</feature>
<keyword evidence="2" id="KW-0813">Transport</keyword>
<comment type="subcellular location">
    <subcellularLocation>
        <location evidence="1">Membrane</location>
        <topology evidence="1">Multi-pass membrane protein</topology>
    </subcellularLocation>
</comment>
<feature type="transmembrane region" description="Helical" evidence="6">
    <location>
        <begin position="52"/>
        <end position="73"/>
    </location>
</feature>
<feature type="transmembrane region" description="Helical" evidence="6">
    <location>
        <begin position="366"/>
        <end position="384"/>
    </location>
</feature>
<dbReference type="NCBIfam" id="NF037979">
    <property type="entry name" value="Na_transp"/>
    <property type="match status" value="1"/>
</dbReference>
<evidence type="ECO:0000313" key="7">
    <source>
        <dbReference type="EMBL" id="VYT02808.1"/>
    </source>
</evidence>
<evidence type="ECO:0000256" key="1">
    <source>
        <dbReference type="ARBA" id="ARBA00004141"/>
    </source>
</evidence>
<dbReference type="AlphaFoldDB" id="A0A6N2TAU5"/>
<protein>
    <submittedName>
        <fullName evidence="7">Sodium:neurotransmitter symporter family protein</fullName>
    </submittedName>
</protein>
<dbReference type="GO" id="GO:0016020">
    <property type="term" value="C:membrane"/>
    <property type="evidence" value="ECO:0007669"/>
    <property type="project" value="UniProtKB-SubCell"/>
</dbReference>
<feature type="transmembrane region" description="Helical" evidence="6">
    <location>
        <begin position="396"/>
        <end position="417"/>
    </location>
</feature>